<feature type="transmembrane region" description="Helical" evidence="7">
    <location>
        <begin position="315"/>
        <end position="334"/>
    </location>
</feature>
<dbReference type="SUPFAM" id="SSF103473">
    <property type="entry name" value="MFS general substrate transporter"/>
    <property type="match status" value="1"/>
</dbReference>
<keyword evidence="5 7" id="KW-1133">Transmembrane helix</keyword>
<keyword evidence="4 7" id="KW-0812">Transmembrane</keyword>
<comment type="subcellular location">
    <subcellularLocation>
        <location evidence="1">Cell membrane</location>
        <topology evidence="1">Multi-pass membrane protein</topology>
    </subcellularLocation>
</comment>
<dbReference type="InterPro" id="IPR020846">
    <property type="entry name" value="MFS_dom"/>
</dbReference>
<sequence>MGVVSSGSDQYLSRRGRVFALVGLLAVTWFIFSIYRVMFSVAIPDVIALTSVTYTQATVLFGALFVGYAVSQFPAGSLADELGIRTVLLCGAGVACVALASLSVAGSYVHVFGALFLIGAGIGSFRSASQVAISAYASKDNEGKALGLLTAAEPFSYVVGPATVAVLIERGGLFTMPLFLALTPLPLIGALAIGMHYQQETTKTPVETPSLRTGVSTVADHLFDRITLLIVGFGTAFSATTNALIAILPWYVVDTTGLSLTVGNFYAGVIFGAGAVAALIGGVLRDRIGSCPILVGGFAGAALAVPFLAVVSSLFWVLFVLGVFSLALNSVLPARDHVVNVHSRACSDSETGAMIGGLRSLCYLGGGIGAVGIGLTFAQFGRVAGFGLLAIVLLVGGLCASLLWITTGDEY</sequence>
<keyword evidence="6 7" id="KW-0472">Membrane</keyword>
<feature type="transmembrane region" description="Helical" evidence="7">
    <location>
        <begin position="18"/>
        <end position="35"/>
    </location>
</feature>
<dbReference type="Proteomes" id="UP000296822">
    <property type="component" value="Chromosome"/>
</dbReference>
<evidence type="ECO:0000259" key="8">
    <source>
        <dbReference type="PROSITE" id="PS50850"/>
    </source>
</evidence>
<keyword evidence="2" id="KW-0813">Transport</keyword>
<feature type="transmembrane region" description="Helical" evidence="7">
    <location>
        <begin position="226"/>
        <end position="253"/>
    </location>
</feature>
<evidence type="ECO:0000313" key="10">
    <source>
        <dbReference type="Proteomes" id="UP000296822"/>
    </source>
</evidence>
<feature type="transmembrane region" description="Helical" evidence="7">
    <location>
        <begin position="265"/>
        <end position="284"/>
    </location>
</feature>
<dbReference type="PANTHER" id="PTHR23517">
    <property type="entry name" value="RESISTANCE PROTEIN MDTM, PUTATIVE-RELATED-RELATED"/>
    <property type="match status" value="1"/>
</dbReference>
<dbReference type="GO" id="GO:0005886">
    <property type="term" value="C:plasma membrane"/>
    <property type="evidence" value="ECO:0007669"/>
    <property type="project" value="UniProtKB-SubCell"/>
</dbReference>
<dbReference type="AlphaFoldDB" id="A0A4D6HJ36"/>
<evidence type="ECO:0000256" key="5">
    <source>
        <dbReference type="ARBA" id="ARBA00022989"/>
    </source>
</evidence>
<evidence type="ECO:0000256" key="2">
    <source>
        <dbReference type="ARBA" id="ARBA00022448"/>
    </source>
</evidence>
<dbReference type="InterPro" id="IPR011701">
    <property type="entry name" value="MFS"/>
</dbReference>
<feature type="transmembrane region" description="Helical" evidence="7">
    <location>
        <begin position="386"/>
        <end position="405"/>
    </location>
</feature>
<dbReference type="GeneID" id="39850933"/>
<dbReference type="InterPro" id="IPR050171">
    <property type="entry name" value="MFS_Transporters"/>
</dbReference>
<feature type="transmembrane region" description="Helical" evidence="7">
    <location>
        <begin position="146"/>
        <end position="168"/>
    </location>
</feature>
<evidence type="ECO:0000256" key="7">
    <source>
        <dbReference type="SAM" id="Phobius"/>
    </source>
</evidence>
<dbReference type="PANTHER" id="PTHR23517:SF3">
    <property type="entry name" value="INTEGRAL MEMBRANE TRANSPORT PROTEIN"/>
    <property type="match status" value="1"/>
</dbReference>
<evidence type="ECO:0000256" key="3">
    <source>
        <dbReference type="ARBA" id="ARBA00022475"/>
    </source>
</evidence>
<dbReference type="Pfam" id="PF07690">
    <property type="entry name" value="MFS_1"/>
    <property type="match status" value="1"/>
</dbReference>
<dbReference type="RefSeq" id="WP_049889701.1">
    <property type="nucleotide sequence ID" value="NZ_CP031305.1"/>
</dbReference>
<organism evidence="9 10">
    <name type="scientific">Natronorubrum bangense</name>
    <dbReference type="NCBI Taxonomy" id="61858"/>
    <lineage>
        <taxon>Archaea</taxon>
        <taxon>Methanobacteriati</taxon>
        <taxon>Methanobacteriota</taxon>
        <taxon>Stenosarchaea group</taxon>
        <taxon>Halobacteria</taxon>
        <taxon>Halobacteriales</taxon>
        <taxon>Natrialbaceae</taxon>
        <taxon>Natronorubrum</taxon>
    </lineage>
</organism>
<evidence type="ECO:0000256" key="4">
    <source>
        <dbReference type="ARBA" id="ARBA00022692"/>
    </source>
</evidence>
<dbReference type="Gene3D" id="1.20.1250.20">
    <property type="entry name" value="MFS general substrate transporter like domains"/>
    <property type="match status" value="2"/>
</dbReference>
<gene>
    <name evidence="9" type="ORF">DV706_06700</name>
</gene>
<protein>
    <submittedName>
        <fullName evidence="9">MFS transporter</fullName>
    </submittedName>
</protein>
<dbReference type="EMBL" id="CP031305">
    <property type="protein sequence ID" value="QCC54204.1"/>
    <property type="molecule type" value="Genomic_DNA"/>
</dbReference>
<feature type="transmembrane region" description="Helical" evidence="7">
    <location>
        <begin position="82"/>
        <end position="102"/>
    </location>
</feature>
<dbReference type="KEGG" id="nbg:DV706_06700"/>
<accession>A0A4D6HJ36</accession>
<dbReference type="PROSITE" id="PS50850">
    <property type="entry name" value="MFS"/>
    <property type="match status" value="1"/>
</dbReference>
<feature type="transmembrane region" description="Helical" evidence="7">
    <location>
        <begin position="108"/>
        <end position="125"/>
    </location>
</feature>
<evidence type="ECO:0000313" key="9">
    <source>
        <dbReference type="EMBL" id="QCC54204.1"/>
    </source>
</evidence>
<name>A0A4D6HJ36_9EURY</name>
<evidence type="ECO:0000256" key="1">
    <source>
        <dbReference type="ARBA" id="ARBA00004651"/>
    </source>
</evidence>
<feature type="transmembrane region" description="Helical" evidence="7">
    <location>
        <begin position="174"/>
        <end position="193"/>
    </location>
</feature>
<keyword evidence="3" id="KW-1003">Cell membrane</keyword>
<feature type="domain" description="Major facilitator superfamily (MFS) profile" evidence="8">
    <location>
        <begin position="21"/>
        <end position="408"/>
    </location>
</feature>
<proteinExistence type="predicted"/>
<dbReference type="InterPro" id="IPR036259">
    <property type="entry name" value="MFS_trans_sf"/>
</dbReference>
<feature type="transmembrane region" description="Helical" evidence="7">
    <location>
        <begin position="361"/>
        <end position="380"/>
    </location>
</feature>
<dbReference type="GO" id="GO:0022857">
    <property type="term" value="F:transmembrane transporter activity"/>
    <property type="evidence" value="ECO:0007669"/>
    <property type="project" value="InterPro"/>
</dbReference>
<evidence type="ECO:0000256" key="6">
    <source>
        <dbReference type="ARBA" id="ARBA00023136"/>
    </source>
</evidence>
<feature type="transmembrane region" description="Helical" evidence="7">
    <location>
        <begin position="47"/>
        <end position="70"/>
    </location>
</feature>
<feature type="transmembrane region" description="Helical" evidence="7">
    <location>
        <begin position="291"/>
        <end position="309"/>
    </location>
</feature>
<reference evidence="9 10" key="1">
    <citation type="journal article" date="2019" name="Nat. Commun.">
        <title>A new type of DNA phosphorothioation-based antiviral system in archaea.</title>
        <authorList>
            <person name="Xiong L."/>
            <person name="Liu S."/>
            <person name="Chen S."/>
            <person name="Xiao Y."/>
            <person name="Zhu B."/>
            <person name="Gao Y."/>
            <person name="Zhang Y."/>
            <person name="Chen B."/>
            <person name="Luo J."/>
            <person name="Deng Z."/>
            <person name="Chen X."/>
            <person name="Wang L."/>
            <person name="Chen S."/>
        </authorList>
    </citation>
    <scope>NUCLEOTIDE SEQUENCE [LARGE SCALE GENOMIC DNA]</scope>
    <source>
        <strain evidence="9 10">JCM 10635</strain>
    </source>
</reference>